<dbReference type="InterPro" id="IPR005471">
    <property type="entry name" value="Tscrpt_reg_IclR_N"/>
</dbReference>
<dbReference type="PROSITE" id="PS51077">
    <property type="entry name" value="HTH_ICLR"/>
    <property type="match status" value="1"/>
</dbReference>
<feature type="domain" description="HTH iclR-type" evidence="4">
    <location>
        <begin position="18"/>
        <end position="78"/>
    </location>
</feature>
<reference evidence="6 7" key="1">
    <citation type="submission" date="2018-06" db="EMBL/GenBank/DDBJ databases">
        <authorList>
            <consortium name="Pathogen Informatics"/>
            <person name="Doyle S."/>
        </authorList>
    </citation>
    <scope>NUCLEOTIDE SEQUENCE [LARGE SCALE GENOMIC DNA]</scope>
    <source>
        <strain evidence="6 7">NCTC10994</strain>
    </source>
</reference>
<dbReference type="PROSITE" id="PS51078">
    <property type="entry name" value="ICLR_ED"/>
    <property type="match status" value="1"/>
</dbReference>
<dbReference type="SUPFAM" id="SSF55781">
    <property type="entry name" value="GAF domain-like"/>
    <property type="match status" value="1"/>
</dbReference>
<evidence type="ECO:0000256" key="3">
    <source>
        <dbReference type="ARBA" id="ARBA00023163"/>
    </source>
</evidence>
<dbReference type="Pfam" id="PF01614">
    <property type="entry name" value="IclR_C"/>
    <property type="match status" value="1"/>
</dbReference>
<dbReference type="RefSeq" id="WP_174555805.1">
    <property type="nucleotide sequence ID" value="NZ_JAFBBL010000001.1"/>
</dbReference>
<dbReference type="SMART" id="SM00346">
    <property type="entry name" value="HTH_ICLR"/>
    <property type="match status" value="1"/>
</dbReference>
<proteinExistence type="predicted"/>
<dbReference type="KEGG" id="rcr:NCTC10994_02785"/>
<dbReference type="Pfam" id="PF09339">
    <property type="entry name" value="HTH_IclR"/>
    <property type="match status" value="1"/>
</dbReference>
<dbReference type="InterPro" id="IPR014757">
    <property type="entry name" value="Tscrpt_reg_IclR_C"/>
</dbReference>
<dbReference type="Gene3D" id="1.10.10.10">
    <property type="entry name" value="Winged helix-like DNA-binding domain superfamily/Winged helix DNA-binding domain"/>
    <property type="match status" value="1"/>
</dbReference>
<evidence type="ECO:0000259" key="5">
    <source>
        <dbReference type="PROSITE" id="PS51078"/>
    </source>
</evidence>
<evidence type="ECO:0000256" key="1">
    <source>
        <dbReference type="ARBA" id="ARBA00023015"/>
    </source>
</evidence>
<organism evidence="6 7">
    <name type="scientific">Rhodococcus coprophilus</name>
    <dbReference type="NCBI Taxonomy" id="38310"/>
    <lineage>
        <taxon>Bacteria</taxon>
        <taxon>Bacillati</taxon>
        <taxon>Actinomycetota</taxon>
        <taxon>Actinomycetes</taxon>
        <taxon>Mycobacteriales</taxon>
        <taxon>Nocardiaceae</taxon>
        <taxon>Rhodococcus</taxon>
    </lineage>
</organism>
<evidence type="ECO:0000256" key="2">
    <source>
        <dbReference type="ARBA" id="ARBA00023125"/>
    </source>
</evidence>
<name>A0A2X4U3Y9_9NOCA</name>
<dbReference type="Proteomes" id="UP000249091">
    <property type="component" value="Chromosome 1"/>
</dbReference>
<dbReference type="AlphaFoldDB" id="A0A2X4U3Y9"/>
<dbReference type="PANTHER" id="PTHR30136:SF24">
    <property type="entry name" value="HTH-TYPE TRANSCRIPTIONAL REPRESSOR ALLR"/>
    <property type="match status" value="1"/>
</dbReference>
<gene>
    <name evidence="6" type="primary">kdgR_2</name>
    <name evidence="6" type="ORF">NCTC10994_02785</name>
</gene>
<dbReference type="GO" id="GO:0003700">
    <property type="term" value="F:DNA-binding transcription factor activity"/>
    <property type="evidence" value="ECO:0007669"/>
    <property type="project" value="TreeGrafter"/>
</dbReference>
<dbReference type="STRING" id="1219011.GCA_001895045_02428"/>
<protein>
    <submittedName>
        <fullName evidence="6">Putative IclR family transcriptional regulator</fullName>
    </submittedName>
</protein>
<dbReference type="PANTHER" id="PTHR30136">
    <property type="entry name" value="HELIX-TURN-HELIX TRANSCRIPTIONAL REGULATOR, ICLR FAMILY"/>
    <property type="match status" value="1"/>
</dbReference>
<dbReference type="GO" id="GO:0045892">
    <property type="term" value="P:negative regulation of DNA-templated transcription"/>
    <property type="evidence" value="ECO:0007669"/>
    <property type="project" value="TreeGrafter"/>
</dbReference>
<dbReference type="EMBL" id="LS483468">
    <property type="protein sequence ID" value="SQI34496.1"/>
    <property type="molecule type" value="Genomic_DNA"/>
</dbReference>
<dbReference type="Gene3D" id="3.30.450.40">
    <property type="match status" value="1"/>
</dbReference>
<dbReference type="InterPro" id="IPR036390">
    <property type="entry name" value="WH_DNA-bd_sf"/>
</dbReference>
<evidence type="ECO:0000313" key="7">
    <source>
        <dbReference type="Proteomes" id="UP000249091"/>
    </source>
</evidence>
<keyword evidence="3" id="KW-0804">Transcription</keyword>
<sequence>MEGQRPTRRAADPPVDTSTVLGKVVTVLHAFTADDHGVSLAELGRRTGLAKGTLHRVVNDLMNVRLLEKDASGYRLGGQMFELGMRASVERRLLEVAIPFMEDLYERTHETVHLGVPEGTEVVYVSKIGGHRPAPAPSRVGGRMPMYCTAIGKALLAFSSPALFADVVADGLARKTPRTITAPGRFRAHIDRIAETGVAFEYEESAVGLVCVAAPVLVGDDDPVAAISVTGPATRFRPEKHAAAVKAAAAGVAATLGRRAALRTP</sequence>
<evidence type="ECO:0000313" key="6">
    <source>
        <dbReference type="EMBL" id="SQI34496.1"/>
    </source>
</evidence>
<feature type="domain" description="IclR-ED" evidence="5">
    <location>
        <begin position="79"/>
        <end position="258"/>
    </location>
</feature>
<dbReference type="SUPFAM" id="SSF46785">
    <property type="entry name" value="Winged helix' DNA-binding domain"/>
    <property type="match status" value="1"/>
</dbReference>
<dbReference type="InterPro" id="IPR050707">
    <property type="entry name" value="HTH_MetabolicPath_Reg"/>
</dbReference>
<accession>A0A2X4U3Y9</accession>
<dbReference type="InterPro" id="IPR029016">
    <property type="entry name" value="GAF-like_dom_sf"/>
</dbReference>
<keyword evidence="1" id="KW-0805">Transcription regulation</keyword>
<dbReference type="InterPro" id="IPR036388">
    <property type="entry name" value="WH-like_DNA-bd_sf"/>
</dbReference>
<dbReference type="GO" id="GO:0003677">
    <property type="term" value="F:DNA binding"/>
    <property type="evidence" value="ECO:0007669"/>
    <property type="project" value="UniProtKB-KW"/>
</dbReference>
<keyword evidence="2" id="KW-0238">DNA-binding</keyword>
<keyword evidence="7" id="KW-1185">Reference proteome</keyword>
<evidence type="ECO:0000259" key="4">
    <source>
        <dbReference type="PROSITE" id="PS51077"/>
    </source>
</evidence>